<dbReference type="InterPro" id="IPR025403">
    <property type="entry name" value="TgpA-like_C"/>
</dbReference>
<dbReference type="OrthoDB" id="5198230at2"/>
<keyword evidence="1" id="KW-0812">Transmembrane</keyword>
<evidence type="ECO:0000259" key="2">
    <source>
        <dbReference type="Pfam" id="PF13559"/>
    </source>
</evidence>
<comment type="caution">
    <text evidence="3">The sequence shown here is derived from an EMBL/GenBank/DDBJ whole genome shotgun (WGS) entry which is preliminary data.</text>
</comment>
<gene>
    <name evidence="3" type="ORF">EFY87_11810</name>
</gene>
<feature type="domain" description="Protein-glutamine gamma-glutamyltransferase-like C-terminal" evidence="2">
    <location>
        <begin position="145"/>
        <end position="213"/>
    </location>
</feature>
<dbReference type="EMBL" id="RJJQ01000011">
    <property type="protein sequence ID" value="RNI21356.1"/>
    <property type="molecule type" value="Genomic_DNA"/>
</dbReference>
<protein>
    <submittedName>
        <fullName evidence="3">DUF4129 domain-containing protein</fullName>
    </submittedName>
</protein>
<name>A0A3M9M789_9MICO</name>
<keyword evidence="1" id="KW-0472">Membrane</keyword>
<dbReference type="AlphaFoldDB" id="A0A3M9M789"/>
<evidence type="ECO:0000313" key="4">
    <source>
        <dbReference type="Proteomes" id="UP000271678"/>
    </source>
</evidence>
<evidence type="ECO:0000256" key="1">
    <source>
        <dbReference type="SAM" id="Phobius"/>
    </source>
</evidence>
<dbReference type="RefSeq" id="WP_123271672.1">
    <property type="nucleotide sequence ID" value="NZ_RJJQ01000011.1"/>
</dbReference>
<evidence type="ECO:0000313" key="3">
    <source>
        <dbReference type="EMBL" id="RNI21356.1"/>
    </source>
</evidence>
<reference evidence="3 4" key="1">
    <citation type="submission" date="2018-11" db="EMBL/GenBank/DDBJ databases">
        <title>Draft genome of Simplicispira Flexivirga sp. BO-16.</title>
        <authorList>
            <person name="Im W.T."/>
        </authorList>
    </citation>
    <scope>NUCLEOTIDE SEQUENCE [LARGE SCALE GENOMIC DNA]</scope>
    <source>
        <strain evidence="3 4">BO-16</strain>
    </source>
</reference>
<sequence length="228" mass="24923">MLLVVAATALALMMLVIVTTARRNPILQTPNHDPNLHLHYARLRPPTQPAARSGSPTKPNQHVSHILGTTFVDIVLGLLLLVVLWLLIAALIAAYRRLRLTRRRAHQGGELPEIDDAVLESITAATGRQQQLLLEGDPSDAIVACWVDLERAVAAAGVERHPSETSAELTIRVLDSFEVDRTALGTLGRLYRAARFSEHPANEQDRQQALAALVRLHSSLHVADRAGV</sequence>
<organism evidence="3 4">
    <name type="scientific">Flexivirga caeni</name>
    <dbReference type="NCBI Taxonomy" id="2294115"/>
    <lineage>
        <taxon>Bacteria</taxon>
        <taxon>Bacillati</taxon>
        <taxon>Actinomycetota</taxon>
        <taxon>Actinomycetes</taxon>
        <taxon>Micrococcales</taxon>
        <taxon>Dermacoccaceae</taxon>
        <taxon>Flexivirga</taxon>
    </lineage>
</organism>
<keyword evidence="1" id="KW-1133">Transmembrane helix</keyword>
<dbReference type="Pfam" id="PF13559">
    <property type="entry name" value="DUF4129"/>
    <property type="match status" value="1"/>
</dbReference>
<accession>A0A3M9M789</accession>
<keyword evidence="4" id="KW-1185">Reference proteome</keyword>
<dbReference type="Proteomes" id="UP000271678">
    <property type="component" value="Unassembled WGS sequence"/>
</dbReference>
<feature type="transmembrane region" description="Helical" evidence="1">
    <location>
        <begin position="74"/>
        <end position="95"/>
    </location>
</feature>
<proteinExistence type="predicted"/>